<evidence type="ECO:0000256" key="9">
    <source>
        <dbReference type="ARBA" id="ARBA00023125"/>
    </source>
</evidence>
<evidence type="ECO:0000256" key="7">
    <source>
        <dbReference type="ARBA" id="ARBA00022801"/>
    </source>
</evidence>
<keyword evidence="11 13" id="KW-0234">DNA repair</keyword>
<feature type="binding site" evidence="13">
    <location>
        <position position="156"/>
    </location>
    <ligand>
        <name>Mg(2+)</name>
        <dbReference type="ChEBI" id="CHEBI:18420"/>
        <label>1</label>
    </ligand>
</feature>
<dbReference type="PANTHER" id="PTHR30194:SF3">
    <property type="entry name" value="CROSSOVER JUNCTION ENDODEOXYRIBONUCLEASE RUVC"/>
    <property type="match status" value="1"/>
</dbReference>
<feature type="binding site" evidence="13">
    <location>
        <position position="80"/>
    </location>
    <ligand>
        <name>Mg(2+)</name>
        <dbReference type="ChEBI" id="CHEBI:18420"/>
        <label>2</label>
    </ligand>
</feature>
<dbReference type="GO" id="GO:0006310">
    <property type="term" value="P:DNA recombination"/>
    <property type="evidence" value="ECO:0007669"/>
    <property type="project" value="UniProtKB-UniRule"/>
</dbReference>
<dbReference type="Pfam" id="PF02075">
    <property type="entry name" value="RuvC"/>
    <property type="match status" value="1"/>
</dbReference>
<dbReference type="AlphaFoldDB" id="A0A212TJU5"/>
<evidence type="ECO:0000256" key="11">
    <source>
        <dbReference type="ARBA" id="ARBA00023204"/>
    </source>
</evidence>
<dbReference type="HAMAP" id="MF_00034">
    <property type="entry name" value="RuvC"/>
    <property type="match status" value="1"/>
</dbReference>
<keyword evidence="8 13" id="KW-0460">Magnesium</keyword>
<keyword evidence="2 13" id="KW-0963">Cytoplasm</keyword>
<dbReference type="GO" id="GO:0006281">
    <property type="term" value="P:DNA repair"/>
    <property type="evidence" value="ECO:0007669"/>
    <property type="project" value="UniProtKB-UniRule"/>
</dbReference>
<keyword evidence="5 13" id="KW-0255">Endonuclease</keyword>
<evidence type="ECO:0000256" key="8">
    <source>
        <dbReference type="ARBA" id="ARBA00022842"/>
    </source>
</evidence>
<organism evidence="15 16">
    <name type="scientific">Hymenobacter gelipurpurascens</name>
    <dbReference type="NCBI Taxonomy" id="89968"/>
    <lineage>
        <taxon>Bacteria</taxon>
        <taxon>Pseudomonadati</taxon>
        <taxon>Bacteroidota</taxon>
        <taxon>Cytophagia</taxon>
        <taxon>Cytophagales</taxon>
        <taxon>Hymenobacteraceae</taxon>
        <taxon>Hymenobacter</taxon>
    </lineage>
</organism>
<dbReference type="SUPFAM" id="SSF53098">
    <property type="entry name" value="Ribonuclease H-like"/>
    <property type="match status" value="1"/>
</dbReference>
<evidence type="ECO:0000256" key="12">
    <source>
        <dbReference type="ARBA" id="ARBA00029354"/>
    </source>
</evidence>
<protein>
    <recommendedName>
        <fullName evidence="13 14">Crossover junction endodeoxyribonuclease RuvC</fullName>
        <ecNumber evidence="13 14">3.1.21.10</ecNumber>
    </recommendedName>
    <alternativeName>
        <fullName evidence="13">Holliday junction nuclease RuvC</fullName>
    </alternativeName>
    <alternativeName>
        <fullName evidence="13">Holliday junction resolvase RuvC</fullName>
    </alternativeName>
</protein>
<comment type="catalytic activity">
    <reaction evidence="12 13">
        <text>Endonucleolytic cleavage at a junction such as a reciprocal single-stranded crossover between two homologous DNA duplexes (Holliday junction).</text>
        <dbReference type="EC" id="3.1.21.10"/>
    </reaction>
</comment>
<dbReference type="PANTHER" id="PTHR30194">
    <property type="entry name" value="CROSSOVER JUNCTION ENDODEOXYRIBONUCLEASE RUVC"/>
    <property type="match status" value="1"/>
</dbReference>
<evidence type="ECO:0000256" key="13">
    <source>
        <dbReference type="HAMAP-Rule" id="MF_00034"/>
    </source>
</evidence>
<dbReference type="FunFam" id="3.30.420.10:FF:000002">
    <property type="entry name" value="Crossover junction endodeoxyribonuclease RuvC"/>
    <property type="match status" value="1"/>
</dbReference>
<name>A0A212TJU5_9BACT</name>
<dbReference type="NCBIfam" id="TIGR00228">
    <property type="entry name" value="ruvC"/>
    <property type="match status" value="1"/>
</dbReference>
<keyword evidence="4 13" id="KW-0479">Metal-binding</keyword>
<proteinExistence type="inferred from homology"/>
<dbReference type="GO" id="GO:0000287">
    <property type="term" value="F:magnesium ion binding"/>
    <property type="evidence" value="ECO:0007669"/>
    <property type="project" value="UniProtKB-UniRule"/>
</dbReference>
<keyword evidence="9 13" id="KW-0238">DNA-binding</keyword>
<gene>
    <name evidence="13" type="primary">ruvC</name>
    <name evidence="15" type="ORF">SAMN06265337_1499</name>
</gene>
<dbReference type="GO" id="GO:0003677">
    <property type="term" value="F:DNA binding"/>
    <property type="evidence" value="ECO:0007669"/>
    <property type="project" value="UniProtKB-KW"/>
</dbReference>
<dbReference type="RefSeq" id="WP_088842730.1">
    <property type="nucleotide sequence ID" value="NZ_FYEW01000001.1"/>
</dbReference>
<dbReference type="CDD" id="cd16962">
    <property type="entry name" value="RuvC"/>
    <property type="match status" value="1"/>
</dbReference>
<evidence type="ECO:0000256" key="3">
    <source>
        <dbReference type="ARBA" id="ARBA00022722"/>
    </source>
</evidence>
<evidence type="ECO:0000256" key="1">
    <source>
        <dbReference type="ARBA" id="ARBA00009518"/>
    </source>
</evidence>
<dbReference type="Gene3D" id="3.30.420.10">
    <property type="entry name" value="Ribonuclease H-like superfamily/Ribonuclease H"/>
    <property type="match status" value="1"/>
</dbReference>
<dbReference type="PRINTS" id="PR00696">
    <property type="entry name" value="RSOLVASERUVC"/>
</dbReference>
<evidence type="ECO:0000256" key="6">
    <source>
        <dbReference type="ARBA" id="ARBA00022763"/>
    </source>
</evidence>
<dbReference type="GO" id="GO:0048476">
    <property type="term" value="C:Holliday junction resolvase complex"/>
    <property type="evidence" value="ECO:0007669"/>
    <property type="project" value="UniProtKB-UniRule"/>
</dbReference>
<comment type="similarity">
    <text evidence="1 13">Belongs to the RuvC family.</text>
</comment>
<feature type="binding site" evidence="13">
    <location>
        <position position="19"/>
    </location>
    <ligand>
        <name>Mg(2+)</name>
        <dbReference type="ChEBI" id="CHEBI:18420"/>
        <label>1</label>
    </ligand>
</feature>
<keyword evidence="3 13" id="KW-0540">Nuclease</keyword>
<dbReference type="GO" id="GO:0005737">
    <property type="term" value="C:cytoplasm"/>
    <property type="evidence" value="ECO:0007669"/>
    <property type="project" value="UniProtKB-SubCell"/>
</dbReference>
<evidence type="ECO:0000256" key="10">
    <source>
        <dbReference type="ARBA" id="ARBA00023172"/>
    </source>
</evidence>
<dbReference type="GO" id="GO:0008821">
    <property type="term" value="F:crossover junction DNA endonuclease activity"/>
    <property type="evidence" value="ECO:0007669"/>
    <property type="project" value="UniProtKB-UniRule"/>
</dbReference>
<dbReference type="InterPro" id="IPR036397">
    <property type="entry name" value="RNaseH_sf"/>
</dbReference>
<evidence type="ECO:0000256" key="14">
    <source>
        <dbReference type="NCBIfam" id="TIGR00228"/>
    </source>
</evidence>
<evidence type="ECO:0000313" key="16">
    <source>
        <dbReference type="Proteomes" id="UP000198131"/>
    </source>
</evidence>
<feature type="active site" evidence="13">
    <location>
        <position position="80"/>
    </location>
</feature>
<accession>A0A212TJU5</accession>
<comment type="subcellular location">
    <subcellularLocation>
        <location evidence="13">Cytoplasm</location>
    </subcellularLocation>
</comment>
<keyword evidence="16" id="KW-1185">Reference proteome</keyword>
<dbReference type="EMBL" id="FYEW01000001">
    <property type="protein sequence ID" value="SNC66106.1"/>
    <property type="molecule type" value="Genomic_DNA"/>
</dbReference>
<keyword evidence="6 13" id="KW-0227">DNA damage</keyword>
<comment type="cofactor">
    <cofactor evidence="13">
        <name>Mg(2+)</name>
        <dbReference type="ChEBI" id="CHEBI:18420"/>
    </cofactor>
    <text evidence="13">Binds 2 Mg(2+) ion per subunit.</text>
</comment>
<feature type="active site" evidence="13">
    <location>
        <position position="156"/>
    </location>
</feature>
<keyword evidence="7 13" id="KW-0378">Hydrolase</keyword>
<dbReference type="InterPro" id="IPR002176">
    <property type="entry name" value="X-over_junc_endoDNase_RuvC"/>
</dbReference>
<dbReference type="OrthoDB" id="9805499at2"/>
<reference evidence="16" key="1">
    <citation type="submission" date="2017-06" db="EMBL/GenBank/DDBJ databases">
        <authorList>
            <person name="Varghese N."/>
            <person name="Submissions S."/>
        </authorList>
    </citation>
    <scope>NUCLEOTIDE SEQUENCE [LARGE SCALE GENOMIC DNA]</scope>
    <source>
        <strain evidence="16">DSM 11116</strain>
    </source>
</reference>
<evidence type="ECO:0000256" key="5">
    <source>
        <dbReference type="ARBA" id="ARBA00022759"/>
    </source>
</evidence>
<dbReference type="Proteomes" id="UP000198131">
    <property type="component" value="Unassembled WGS sequence"/>
</dbReference>
<feature type="active site" evidence="13">
    <location>
        <position position="19"/>
    </location>
</feature>
<evidence type="ECO:0000256" key="4">
    <source>
        <dbReference type="ARBA" id="ARBA00022723"/>
    </source>
</evidence>
<evidence type="ECO:0000313" key="15">
    <source>
        <dbReference type="EMBL" id="SNC66106.1"/>
    </source>
</evidence>
<dbReference type="EC" id="3.1.21.10" evidence="13 14"/>
<comment type="function">
    <text evidence="13">The RuvA-RuvB-RuvC complex processes Holliday junction (HJ) DNA during genetic recombination and DNA repair. Endonuclease that resolves HJ intermediates. Cleaves cruciform DNA by making single-stranded nicks across the HJ at symmetrical positions within the homologous arms, yielding a 5'-phosphate and a 3'-hydroxyl group; requires a central core of homology in the junction. The consensus cleavage sequence is 5'-(A/T)TT(C/G)-3'. Cleavage occurs on the 3'-side of the TT dinucleotide at the point of strand exchange. HJ branch migration catalyzed by RuvA-RuvB allows RuvC to scan DNA until it finds its consensus sequence, where it cleaves and resolves the cruciform DNA.</text>
</comment>
<sequence length="211" mass="22807">MILPLASTDLLPKIIMGVDPGTQIMGYAIIEVQGQRVRVVQYDVINMKALGSNHAVKLKKIYDRMVELIDEFLPDELAIEAPFFGVNVQSMLKLGRAQGVAIAACLSRQIPYVEYAPTKVKQSVTGSGNATKEQVAHWLRQTLELPPIEQASKFLDATDALAVAMCHHYQKGNNVKAGGKSWGKFIADNPGKLAAPVAGKKAAVSKKKPAA</sequence>
<keyword evidence="10 13" id="KW-0233">DNA recombination</keyword>
<dbReference type="InterPro" id="IPR012337">
    <property type="entry name" value="RNaseH-like_sf"/>
</dbReference>
<comment type="subunit">
    <text evidence="13">Homodimer which binds Holliday junction (HJ) DNA. The HJ becomes 2-fold symmetrical on binding to RuvC with unstacked arms; it has a different conformation from HJ DNA in complex with RuvA. In the full resolvosome a probable DNA-RuvA(4)-RuvB(12)-RuvC(2) complex forms which resolves the HJ.</text>
</comment>
<evidence type="ECO:0000256" key="2">
    <source>
        <dbReference type="ARBA" id="ARBA00022490"/>
    </source>
</evidence>